<protein>
    <submittedName>
        <fullName evidence="1">Uncharacterized protein</fullName>
    </submittedName>
</protein>
<evidence type="ECO:0000313" key="1">
    <source>
        <dbReference type="EMBL" id="PIZ36022.1"/>
    </source>
</evidence>
<accession>A0A2M7T6V2</accession>
<name>A0A2M7T6V2_9ACTN</name>
<dbReference type="Proteomes" id="UP000230956">
    <property type="component" value="Unassembled WGS sequence"/>
</dbReference>
<organism evidence="1 2">
    <name type="scientific">Candidatus Aquicultor secundus</name>
    <dbReference type="NCBI Taxonomy" id="1973895"/>
    <lineage>
        <taxon>Bacteria</taxon>
        <taxon>Bacillati</taxon>
        <taxon>Actinomycetota</taxon>
        <taxon>Candidatus Aquicultoria</taxon>
        <taxon>Candidatus Aquicultorales</taxon>
        <taxon>Candidatus Aquicultoraceae</taxon>
        <taxon>Candidatus Aquicultor</taxon>
    </lineage>
</organism>
<comment type="caution">
    <text evidence="1">The sequence shown here is derived from an EMBL/GenBank/DDBJ whole genome shotgun (WGS) entry which is preliminary data.</text>
</comment>
<dbReference type="EMBL" id="PFNG01000217">
    <property type="protein sequence ID" value="PIZ36022.1"/>
    <property type="molecule type" value="Genomic_DNA"/>
</dbReference>
<sequence length="136" mass="15524">MYLNDLNELNDFSVSIAMAVLGENIGKHWDCNQGVRLMARTAILRGFLDRIGVPAVKSSGTWSVIKIEKMLKDLNIIGYEFDYEPRVVRLQDRNQLMLVLCYMMPFEVSDDFDLAPDEFNGVALVQAGNWQFESRA</sequence>
<reference evidence="2" key="1">
    <citation type="submission" date="2017-09" db="EMBL/GenBank/DDBJ databases">
        <title>Depth-based differentiation of microbial function through sediment-hosted aquifers and enrichment of novel symbionts in the deep terrestrial subsurface.</title>
        <authorList>
            <person name="Probst A.J."/>
            <person name="Ladd B."/>
            <person name="Jarett J.K."/>
            <person name="Geller-Mcgrath D.E."/>
            <person name="Sieber C.M.K."/>
            <person name="Emerson J.B."/>
            <person name="Anantharaman K."/>
            <person name="Thomas B.C."/>
            <person name="Malmstrom R."/>
            <person name="Stieglmeier M."/>
            <person name="Klingl A."/>
            <person name="Woyke T."/>
            <person name="Ryan C.M."/>
            <person name="Banfield J.F."/>
        </authorList>
    </citation>
    <scope>NUCLEOTIDE SEQUENCE [LARGE SCALE GENOMIC DNA]</scope>
</reference>
<dbReference type="AlphaFoldDB" id="A0A2M7T6V2"/>
<gene>
    <name evidence="1" type="ORF">COY37_09385</name>
</gene>
<evidence type="ECO:0000313" key="2">
    <source>
        <dbReference type="Proteomes" id="UP000230956"/>
    </source>
</evidence>
<proteinExistence type="predicted"/>